<dbReference type="KEGG" id="halh:HTSR_1276"/>
<keyword evidence="4" id="KW-1185">Reference proteome</keyword>
<dbReference type="RefSeq" id="WP_070365141.1">
    <property type="nucleotide sequence ID" value="NZ_CP016070.1"/>
</dbReference>
<evidence type="ECO:0000313" key="4">
    <source>
        <dbReference type="Proteomes" id="UP000186165"/>
    </source>
</evidence>
<evidence type="ECO:0000313" key="1">
    <source>
        <dbReference type="EMBL" id="AOW80453.1"/>
    </source>
</evidence>
<name>A0A1D8S523_9EURY</name>
<dbReference type="Proteomes" id="UP000186165">
    <property type="component" value="Chromosome"/>
</dbReference>
<dbReference type="EMBL" id="CP016804">
    <property type="protein sequence ID" value="APE95792.1"/>
    <property type="molecule type" value="Genomic_DNA"/>
</dbReference>
<dbReference type="EMBL" id="CP016070">
    <property type="protein sequence ID" value="AOW80453.1"/>
    <property type="molecule type" value="Genomic_DNA"/>
</dbReference>
<reference evidence="4" key="2">
    <citation type="submission" date="2016-08" db="EMBL/GenBank/DDBJ databases">
        <title>Discovery of first anaerobic lithoheterotrophic haloarchae widely represented in hypersaline habitats.</title>
        <authorList>
            <person name="Sorokin D.Y."/>
            <person name="Kublanov I.V."/>
            <person name="Roman P."/>
            <person name="Sinninghe Damste J.S."/>
            <person name="Golyshin P.N."/>
            <person name="Rojo D."/>
            <person name="Ciordia S."/>
            <person name="Mena Md.C."/>
            <person name="Ferrer M."/>
            <person name="Smedile F."/>
            <person name="Messina E."/>
            <person name="La Cono V."/>
            <person name="Yakimov M.M."/>
        </authorList>
    </citation>
    <scope>NUCLEOTIDE SEQUENCE [LARGE SCALE GENOMIC DNA]</scope>
    <source>
        <strain evidence="4">HSR6</strain>
    </source>
</reference>
<gene>
    <name evidence="2" type="ORF">HSR6_1349</name>
    <name evidence="1" type="ORF">HTSR_1276</name>
</gene>
<accession>A0A1D8S523</accession>
<proteinExistence type="predicted"/>
<evidence type="ECO:0000313" key="3">
    <source>
        <dbReference type="Proteomes" id="UP000185608"/>
    </source>
</evidence>
<organism evidence="1 3">
    <name type="scientific">Halodesulfurarchaeum formicicum</name>
    <dbReference type="NCBI Taxonomy" id="1873524"/>
    <lineage>
        <taxon>Archaea</taxon>
        <taxon>Methanobacteriati</taxon>
        <taxon>Methanobacteriota</taxon>
        <taxon>Stenosarchaea group</taxon>
        <taxon>Halobacteria</taxon>
        <taxon>Halobacteriales</taxon>
        <taxon>Halobacteriaceae</taxon>
        <taxon>Halodesulfurarchaeum</taxon>
    </lineage>
</organism>
<protein>
    <submittedName>
        <fullName evidence="1">Uncharacterized protein</fullName>
    </submittedName>
</protein>
<dbReference type="KEGG" id="hhsr:HSR6_1349"/>
<dbReference type="AlphaFoldDB" id="A0A1D8S523"/>
<sequence length="142" mass="15271">MDEPQIDRPATRDLGRAIAAKSHDDLAEDTVDAVLTLTDGVKKALESGAPPTAADGLLAFWAGHVGAKLGIEEAELDETPTAEHFDRAFQADALGVDLYQALSKVAAARTEDADFDLEGWTQRLLELTNRHVAHLESHQESG</sequence>
<dbReference type="Proteomes" id="UP000185608">
    <property type="component" value="Chromosome"/>
</dbReference>
<dbReference type="GeneID" id="30417878"/>
<reference evidence="1 3" key="1">
    <citation type="submission" date="2016-06" db="EMBL/GenBank/DDBJ databases">
        <title>Discovery of anaerobic lithoheterotrophic haloarchaeon capable of sulfur respiration by hydrogen and formate.</title>
        <authorList>
            <person name="Sorokin D.Y."/>
            <person name="Kublanov I.V."/>
            <person name="Roman P."/>
            <person name="Sinninghe Damste J.S."/>
            <person name="Golyshin P.N."/>
            <person name="Rojo D."/>
            <person name="Ciordia S."/>
            <person name="Mena Md.C."/>
            <person name="Ferrer M."/>
            <person name="Smedile F."/>
            <person name="Messina E."/>
            <person name="La Cono V."/>
            <person name="Yakimov M.M."/>
        </authorList>
    </citation>
    <scope>NUCLEOTIDE SEQUENCE [LARGE SCALE GENOMIC DNA]</scope>
    <source>
        <strain evidence="1 3">HTSR1</strain>
    </source>
</reference>
<reference evidence="2" key="3">
    <citation type="journal article" date="2017" name="ISME J.">
        <title>Discovery of anaerobic lithoheterotrophic haloarchaea, ubiquitous in hypersaline habitats.</title>
        <authorList>
            <person name="Sorokin D.Y."/>
            <person name="Messina E."/>
            <person name="Smedile F."/>
            <person name="Roman P."/>
            <person name="Damste J.S.S."/>
            <person name="Ciordia S."/>
            <person name="Mena M.C."/>
            <person name="Ferrer M."/>
            <person name="Golyshin P.N."/>
            <person name="Kublanov I.V."/>
            <person name="Samarov N.I."/>
            <person name="Toshchakov S.V."/>
            <person name="La Cono V."/>
            <person name="Yakimov M.M."/>
        </authorList>
    </citation>
    <scope>NUCLEOTIDE SEQUENCE</scope>
    <source>
        <strain evidence="2">HSR6</strain>
    </source>
</reference>
<accession>A0A1J1ADF0</accession>
<evidence type="ECO:0000313" key="2">
    <source>
        <dbReference type="EMBL" id="APE95792.1"/>
    </source>
</evidence>